<feature type="region of interest" description="Disordered" evidence="7">
    <location>
        <begin position="421"/>
        <end position="440"/>
    </location>
</feature>
<organism evidence="11">
    <name type="scientific">Oryza meridionalis</name>
    <dbReference type="NCBI Taxonomy" id="40149"/>
    <lineage>
        <taxon>Eukaryota</taxon>
        <taxon>Viridiplantae</taxon>
        <taxon>Streptophyta</taxon>
        <taxon>Embryophyta</taxon>
        <taxon>Tracheophyta</taxon>
        <taxon>Spermatophyta</taxon>
        <taxon>Magnoliopsida</taxon>
        <taxon>Liliopsida</taxon>
        <taxon>Poales</taxon>
        <taxon>Poaceae</taxon>
        <taxon>BOP clade</taxon>
        <taxon>Oryzoideae</taxon>
        <taxon>Oryzeae</taxon>
        <taxon>Oryzinae</taxon>
        <taxon>Oryza</taxon>
    </lineage>
</organism>
<keyword evidence="3" id="KW-0498">Mitosis</keyword>
<accession>A0A0E0DFG4</accession>
<keyword evidence="3" id="KW-0132">Cell division</keyword>
<evidence type="ECO:0000256" key="3">
    <source>
        <dbReference type="ARBA" id="ARBA00022776"/>
    </source>
</evidence>
<feature type="region of interest" description="Disordered" evidence="7">
    <location>
        <begin position="373"/>
        <end position="406"/>
    </location>
</feature>
<comment type="similarity">
    <text evidence="2">Belongs to the rad21 family.</text>
</comment>
<evidence type="ECO:0000256" key="8">
    <source>
        <dbReference type="SAM" id="SignalP"/>
    </source>
</evidence>
<dbReference type="STRING" id="40149.A0A0E0DFG4"/>
<dbReference type="GO" id="GO:0007059">
    <property type="term" value="P:chromosome segregation"/>
    <property type="evidence" value="ECO:0007669"/>
    <property type="project" value="UniProtKB-KW"/>
</dbReference>
<evidence type="ECO:0000313" key="12">
    <source>
        <dbReference type="Proteomes" id="UP000008021"/>
    </source>
</evidence>
<feature type="signal peptide" evidence="8">
    <location>
        <begin position="1"/>
        <end position="27"/>
    </location>
</feature>
<feature type="domain" description="Rad21/Rec8-like protein N-terminal" evidence="10">
    <location>
        <begin position="1"/>
        <end position="100"/>
    </location>
</feature>
<dbReference type="GO" id="GO:0007062">
    <property type="term" value="P:sister chromatid cohesion"/>
    <property type="evidence" value="ECO:0007669"/>
    <property type="project" value="InterPro"/>
</dbReference>
<reference evidence="11" key="2">
    <citation type="submission" date="2018-05" db="EMBL/GenBank/DDBJ databases">
        <title>OmerRS3 (Oryza meridionalis Reference Sequence Version 3).</title>
        <authorList>
            <person name="Zhang J."/>
            <person name="Kudrna D."/>
            <person name="Lee S."/>
            <person name="Talag J."/>
            <person name="Welchert J."/>
            <person name="Wing R.A."/>
        </authorList>
    </citation>
    <scope>NUCLEOTIDE SEQUENCE [LARGE SCALE GENOMIC DNA]</scope>
    <source>
        <strain evidence="11">cv. OR44</strain>
    </source>
</reference>
<dbReference type="PANTHER" id="PTHR12585">
    <property type="entry name" value="SCC1 / RAD21 FAMILY MEMBER"/>
    <property type="match status" value="1"/>
</dbReference>
<dbReference type="Pfam" id="PF04825">
    <property type="entry name" value="Rad21_Rec8_N"/>
    <property type="match status" value="1"/>
</dbReference>
<dbReference type="Gene3D" id="1.10.10.580">
    <property type="entry name" value="Structural maintenance of chromosome 1. Chain E"/>
    <property type="match status" value="1"/>
</dbReference>
<dbReference type="GO" id="GO:0003682">
    <property type="term" value="F:chromatin binding"/>
    <property type="evidence" value="ECO:0007669"/>
    <property type="project" value="TreeGrafter"/>
</dbReference>
<evidence type="ECO:0008006" key="13">
    <source>
        <dbReference type="Google" id="ProtNLM"/>
    </source>
</evidence>
<keyword evidence="5" id="KW-0539">Nucleus</keyword>
<comment type="subcellular location">
    <subcellularLocation>
        <location evidence="1">Nucleus</location>
    </subcellularLocation>
</comment>
<dbReference type="InterPro" id="IPR039781">
    <property type="entry name" value="Rad21/Rec8-like"/>
</dbReference>
<comment type="subunit">
    <text evidence="6">Component of the cohesin complex.</text>
</comment>
<name>A0A0E0DFG4_9ORYZ</name>
<sequence>MSCSKVLLSKKGVLGTVWVAAVSGVAALSRDQVVRTNVVACVGGRQWNSVGGGGWKRDKILPDDNDKTTYRVLGLLLLGIVRIYSKKVEYLCHECNELLGSYGSAHCNELSIPTGGATNRVSKQAKKPVRARRLVVRQEGAYKVKIPMQAARTTRAETRATSQIAEVRDTHATPDIPTFTIPKRFELDSFDLGIPEDRDDDDVDHHQLPHQGSTAVIDVVTTAKKPFYLRTMLEDENHHTSCLFESYKMMTCSCADLDSACIMPVRVTIPTEMMSVISEVNSLLCLSSIGGEPENHNAESACFTPVKDILPPEMVDTMTEVNDPSDKSTRGKKPQRELNRDENGNSACHIPLSGSKEVQISENIVENVTFPSRDANCPTIEESENGSLHGTNTNPSCDGFEEPGSLEQPTLRCKTKLINELSPSTPEPMTEGGTGLPCSPKFMVTTPAKKEKHRVTRKRRRGLYNKDYIPTDRGDKRKVRRRGTRALYDENIVLPNETLRNTIEDASDLVQQRRKAPHTCLYTWKEGKIHPTSVYVRYTITADTPENSCRESVKSRRRLSLELSESNNICDDAKNVEGESIPDEPRKRKLDELTDSVQATVGCYTESAQYHNDEDYRFNDDTVKEKDFSIGGHESHSTELQERLNALKNKNPQLDKALDADIDSMEEDTHMDEQHARDEGLLRSTRTRTVARYFHQLLVDQKCQQGNNSVCLGQALEGTKRKTSARFFYETLILKSGSLIEVNQEQTYGDIIVSATPRLEAALRSSEKQ</sequence>
<dbReference type="AlphaFoldDB" id="A0A0E0DFG4"/>
<evidence type="ECO:0000256" key="1">
    <source>
        <dbReference type="ARBA" id="ARBA00004123"/>
    </source>
</evidence>
<dbReference type="CDD" id="cd21793">
    <property type="entry name" value="Rad21_Rec8_M_AtSYN1-like"/>
    <property type="match status" value="1"/>
</dbReference>
<dbReference type="Gramene" id="OMERI04G14160.1">
    <property type="protein sequence ID" value="OMERI04G14160.1"/>
    <property type="gene ID" value="OMERI04G14160"/>
</dbReference>
<dbReference type="InterPro" id="IPR006910">
    <property type="entry name" value="Rad21_Rec8_N"/>
</dbReference>
<evidence type="ECO:0000256" key="7">
    <source>
        <dbReference type="SAM" id="MobiDB-lite"/>
    </source>
</evidence>
<dbReference type="GO" id="GO:0008278">
    <property type="term" value="C:cohesin complex"/>
    <property type="evidence" value="ECO:0007669"/>
    <property type="project" value="InterPro"/>
</dbReference>
<evidence type="ECO:0000256" key="6">
    <source>
        <dbReference type="ARBA" id="ARBA00064543"/>
    </source>
</evidence>
<keyword evidence="12" id="KW-1185">Reference proteome</keyword>
<proteinExistence type="inferred from homology"/>
<feature type="domain" description="Rad21/Rec8-like protein C-terminal eukaryotic" evidence="9">
    <location>
        <begin position="709"/>
        <end position="759"/>
    </location>
</feature>
<reference evidence="11" key="1">
    <citation type="submission" date="2015-04" db="UniProtKB">
        <authorList>
            <consortium name="EnsemblPlants"/>
        </authorList>
    </citation>
    <scope>IDENTIFICATION</scope>
</reference>
<evidence type="ECO:0000256" key="5">
    <source>
        <dbReference type="ARBA" id="ARBA00023242"/>
    </source>
</evidence>
<dbReference type="eggNOG" id="KOG1213">
    <property type="taxonomic scope" value="Eukaryota"/>
</dbReference>
<dbReference type="PANTHER" id="PTHR12585:SF73">
    <property type="entry name" value="SISTER CHROMATID COHESION 1 PROTEIN 2"/>
    <property type="match status" value="1"/>
</dbReference>
<evidence type="ECO:0000313" key="11">
    <source>
        <dbReference type="EnsemblPlants" id="OMERI04G14160.1"/>
    </source>
</evidence>
<dbReference type="FunFam" id="1.10.10.580:FF:000002">
    <property type="entry name" value="Sister chromatid cohesion 1 protein 4"/>
    <property type="match status" value="1"/>
</dbReference>
<dbReference type="GO" id="GO:1990414">
    <property type="term" value="P:replication-born double-strand break repair via sister chromatid exchange"/>
    <property type="evidence" value="ECO:0007669"/>
    <property type="project" value="TreeGrafter"/>
</dbReference>
<feature type="region of interest" description="Disordered" evidence="7">
    <location>
        <begin position="317"/>
        <end position="352"/>
    </location>
</feature>
<dbReference type="InterPro" id="IPR023093">
    <property type="entry name" value="ScpA-like_C"/>
</dbReference>
<evidence type="ECO:0000256" key="2">
    <source>
        <dbReference type="ARBA" id="ARBA00009870"/>
    </source>
</evidence>
<keyword evidence="4" id="KW-0159">Chromosome partition</keyword>
<feature type="compositionally biased region" description="Polar residues" evidence="7">
    <location>
        <begin position="385"/>
        <end position="396"/>
    </location>
</feature>
<protein>
    <recommendedName>
        <fullName evidence="13">Rad21/Rec8-like protein N-terminal domain-containing protein</fullName>
    </recommendedName>
</protein>
<evidence type="ECO:0000259" key="9">
    <source>
        <dbReference type="Pfam" id="PF04824"/>
    </source>
</evidence>
<dbReference type="EnsemblPlants" id="OMERI04G14160.1">
    <property type="protein sequence ID" value="OMERI04G14160.1"/>
    <property type="gene ID" value="OMERI04G14160"/>
</dbReference>
<dbReference type="Proteomes" id="UP000008021">
    <property type="component" value="Chromosome 4"/>
</dbReference>
<dbReference type="SUPFAM" id="SSF46785">
    <property type="entry name" value="Winged helix' DNA-binding domain"/>
    <property type="match status" value="1"/>
</dbReference>
<feature type="chain" id="PRO_5002356834" description="Rad21/Rec8-like protein N-terminal domain-containing protein" evidence="8">
    <location>
        <begin position="28"/>
        <end position="769"/>
    </location>
</feature>
<evidence type="ECO:0000256" key="4">
    <source>
        <dbReference type="ARBA" id="ARBA00022829"/>
    </source>
</evidence>
<dbReference type="InterPro" id="IPR006909">
    <property type="entry name" value="Rad21/Rec8_C_eu"/>
</dbReference>
<dbReference type="Pfam" id="PF04824">
    <property type="entry name" value="Rad21_Rec8"/>
    <property type="match status" value="1"/>
</dbReference>
<dbReference type="InterPro" id="IPR036390">
    <property type="entry name" value="WH_DNA-bd_sf"/>
</dbReference>
<keyword evidence="3" id="KW-0131">Cell cycle</keyword>
<evidence type="ECO:0000259" key="10">
    <source>
        <dbReference type="Pfam" id="PF04825"/>
    </source>
</evidence>
<dbReference type="GO" id="GO:0005634">
    <property type="term" value="C:nucleus"/>
    <property type="evidence" value="ECO:0007669"/>
    <property type="project" value="UniProtKB-SubCell"/>
</dbReference>
<feature type="compositionally biased region" description="Basic and acidic residues" evidence="7">
    <location>
        <begin position="324"/>
        <end position="343"/>
    </location>
</feature>
<keyword evidence="8" id="KW-0732">Signal</keyword>